<dbReference type="EMBL" id="JACHHQ010000004">
    <property type="protein sequence ID" value="MBB5200351.1"/>
    <property type="molecule type" value="Genomic_DNA"/>
</dbReference>
<sequence>MITDETTGISAALTERLERIRQIEPPGHESLLQALPALQRVVRDAATLEAMISLCEEVALSARGQLPCLTGSLVYLLDRLNVSGLRRWILTGMRLYPDDGVRLGGYFRLEDPIAVSSLRAESDGASLAGVRTSLQYFLAGFGLAEMEVRPRKQQTLDALPGRPVISDQVLLLPEHYLALEGALEGAIYAAATAHAIAHLRHSVLHQTANKRKPLLLAVLSLIEDARVERIMGQQYPGLYALWGKFHTATGAKNDLTVGSLTARLARAIHDPCYEDPNHWVNKGRELFEQCAGRLHDLAAFNEVGSILANDLGQMRVRFVAQQYSPEPAYRDDNTVLWDFGSESQEALDDEILARNTMQIVPDETQADEVARISPVMSSDEQRVHYPEWDYRTEMLRENWVTVIDVPVPRAVQHQTSQSAERAVSRHSTFGSKVHLLDRGLRLRRQHEGEELDIDAAIESRISFRGRIMPDPRVFQRAGRRRRHLTVLLLLDLSESTNDRIGGSFTSVLDLEKQAADILAVAIDPGYDRFAIGGFASNGRSNVRYTHIKDFDQPYGDVQRHYLRQQRGALSTRMGAALRHAGARLAADHAEKKVLLVVTDGEPSDIDVVDKAYLVEDARHAVAGLNIRGIDTFCLTLDKRADSYVRTIFGAWNFQIVDNAISLPFQVSQALAKVAAR</sequence>
<dbReference type="Pfam" id="PF00092">
    <property type="entry name" value="VWA"/>
    <property type="match status" value="1"/>
</dbReference>
<dbReference type="Proteomes" id="UP000571084">
    <property type="component" value="Unassembled WGS sequence"/>
</dbReference>
<dbReference type="PANTHER" id="PTHR41248:SF1">
    <property type="entry name" value="NORD PROTEIN"/>
    <property type="match status" value="1"/>
</dbReference>
<proteinExistence type="predicted"/>
<dbReference type="InterPro" id="IPR051928">
    <property type="entry name" value="NorD/CobT"/>
</dbReference>
<dbReference type="AlphaFoldDB" id="A0A840RUS8"/>
<comment type="caution">
    <text evidence="2">The sequence shown here is derived from an EMBL/GenBank/DDBJ whole genome shotgun (WGS) entry which is preliminary data.</text>
</comment>
<dbReference type="Gene3D" id="3.40.50.410">
    <property type="entry name" value="von Willebrand factor, type A domain"/>
    <property type="match status" value="1"/>
</dbReference>
<name>A0A840RUS8_9BURK</name>
<evidence type="ECO:0000313" key="3">
    <source>
        <dbReference type="Proteomes" id="UP000571084"/>
    </source>
</evidence>
<protein>
    <recommendedName>
        <fullName evidence="1">VWFA domain-containing protein</fullName>
    </recommendedName>
</protein>
<dbReference type="PROSITE" id="PS50234">
    <property type="entry name" value="VWFA"/>
    <property type="match status" value="1"/>
</dbReference>
<evidence type="ECO:0000313" key="2">
    <source>
        <dbReference type="EMBL" id="MBB5200351.1"/>
    </source>
</evidence>
<reference evidence="2 3" key="1">
    <citation type="submission" date="2020-08" db="EMBL/GenBank/DDBJ databases">
        <title>Genomic Encyclopedia of Type Strains, Phase IV (KMG-IV): sequencing the most valuable type-strain genomes for metagenomic binning, comparative biology and taxonomic classification.</title>
        <authorList>
            <person name="Goeker M."/>
        </authorList>
    </citation>
    <scope>NUCLEOTIDE SEQUENCE [LARGE SCALE GENOMIC DNA]</scope>
    <source>
        <strain evidence="2 3">DSM 23240</strain>
    </source>
</reference>
<dbReference type="PANTHER" id="PTHR41248">
    <property type="entry name" value="NORD PROTEIN"/>
    <property type="match status" value="1"/>
</dbReference>
<dbReference type="RefSeq" id="WP_168051671.1">
    <property type="nucleotide sequence ID" value="NZ_JAAOZT010000001.1"/>
</dbReference>
<accession>A0A840RUS8</accession>
<dbReference type="SUPFAM" id="SSF53300">
    <property type="entry name" value="vWA-like"/>
    <property type="match status" value="1"/>
</dbReference>
<dbReference type="InterPro" id="IPR036465">
    <property type="entry name" value="vWFA_dom_sf"/>
</dbReference>
<evidence type="ECO:0000259" key="1">
    <source>
        <dbReference type="PROSITE" id="PS50234"/>
    </source>
</evidence>
<dbReference type="InterPro" id="IPR002035">
    <property type="entry name" value="VWF_A"/>
</dbReference>
<gene>
    <name evidence="2" type="ORF">HNR39_002186</name>
</gene>
<dbReference type="SMART" id="SM00327">
    <property type="entry name" value="VWA"/>
    <property type="match status" value="1"/>
</dbReference>
<feature type="domain" description="VWFA" evidence="1">
    <location>
        <begin position="485"/>
        <end position="676"/>
    </location>
</feature>
<organism evidence="2 3">
    <name type="scientific">Glaciimonas immobilis</name>
    <dbReference type="NCBI Taxonomy" id="728004"/>
    <lineage>
        <taxon>Bacteria</taxon>
        <taxon>Pseudomonadati</taxon>
        <taxon>Pseudomonadota</taxon>
        <taxon>Betaproteobacteria</taxon>
        <taxon>Burkholderiales</taxon>
        <taxon>Oxalobacteraceae</taxon>
        <taxon>Glaciimonas</taxon>
    </lineage>
</organism>
<keyword evidence="3" id="KW-1185">Reference proteome</keyword>